<proteinExistence type="predicted"/>
<organism evidence="1 2">
    <name type="scientific">Panagrellus redivivus</name>
    <name type="common">Microworm</name>
    <dbReference type="NCBI Taxonomy" id="6233"/>
    <lineage>
        <taxon>Eukaryota</taxon>
        <taxon>Metazoa</taxon>
        <taxon>Ecdysozoa</taxon>
        <taxon>Nematoda</taxon>
        <taxon>Chromadorea</taxon>
        <taxon>Rhabditida</taxon>
        <taxon>Tylenchina</taxon>
        <taxon>Panagrolaimomorpha</taxon>
        <taxon>Panagrolaimoidea</taxon>
        <taxon>Panagrolaimidae</taxon>
        <taxon>Panagrellus</taxon>
    </lineage>
</organism>
<keyword evidence="1" id="KW-1185">Reference proteome</keyword>
<dbReference type="WBParaSite" id="Pan_g3829.t1">
    <property type="protein sequence ID" value="Pan_g3829.t1"/>
    <property type="gene ID" value="Pan_g3829"/>
</dbReference>
<evidence type="ECO:0000313" key="2">
    <source>
        <dbReference type="WBParaSite" id="Pan_g3829.t1"/>
    </source>
</evidence>
<sequence>MLTFRSQLCVTAKESLSYANSSSRPSTLAITTKLFNAYSPPSRRRSISTRRFPDKCLSFQVGIPKPTRRRGFAVRCELLPAQHRRSTLGHPQIGCSTPIHHLLAADTLRPPVSTPADIPKSAYSITGTAVKSLSDATLLGLPHPWTLTNGPIPPQSSFR</sequence>
<name>A0A7E4VVZ0_PANRE</name>
<accession>A0A7E4VVZ0</accession>
<reference evidence="1" key="1">
    <citation type="journal article" date="2013" name="Genetics">
        <title>The draft genome and transcriptome of Panagrellus redivivus are shaped by the harsh demands of a free-living lifestyle.</title>
        <authorList>
            <person name="Srinivasan J."/>
            <person name="Dillman A.R."/>
            <person name="Macchietto M.G."/>
            <person name="Heikkinen L."/>
            <person name="Lakso M."/>
            <person name="Fracchia K.M."/>
            <person name="Antoshechkin I."/>
            <person name="Mortazavi A."/>
            <person name="Wong G."/>
            <person name="Sternberg P.W."/>
        </authorList>
    </citation>
    <scope>NUCLEOTIDE SEQUENCE [LARGE SCALE GENOMIC DNA]</scope>
    <source>
        <strain evidence="1">MT8872</strain>
    </source>
</reference>
<evidence type="ECO:0000313" key="1">
    <source>
        <dbReference type="Proteomes" id="UP000492821"/>
    </source>
</evidence>
<dbReference type="Proteomes" id="UP000492821">
    <property type="component" value="Unassembled WGS sequence"/>
</dbReference>
<reference evidence="2" key="2">
    <citation type="submission" date="2020-10" db="UniProtKB">
        <authorList>
            <consortium name="WormBaseParasite"/>
        </authorList>
    </citation>
    <scope>IDENTIFICATION</scope>
</reference>
<protein>
    <submittedName>
        <fullName evidence="2">Uncharacterized protein</fullName>
    </submittedName>
</protein>
<dbReference type="AlphaFoldDB" id="A0A7E4VVZ0"/>